<feature type="compositionally biased region" description="Acidic residues" evidence="1">
    <location>
        <begin position="157"/>
        <end position="180"/>
    </location>
</feature>
<dbReference type="RefSeq" id="WP_092888641.1">
    <property type="nucleotide sequence ID" value="NZ_FOOQ01000001.1"/>
</dbReference>
<feature type="compositionally biased region" description="Acidic residues" evidence="1">
    <location>
        <begin position="42"/>
        <end position="53"/>
    </location>
</feature>
<reference evidence="3" key="1">
    <citation type="submission" date="2016-10" db="EMBL/GenBank/DDBJ databases">
        <authorList>
            <person name="Varghese N."/>
            <person name="Submissions S."/>
        </authorList>
    </citation>
    <scope>NUCLEOTIDE SEQUENCE [LARGE SCALE GENOMIC DNA]</scope>
    <source>
        <strain evidence="3">CGMCC 1.7739</strain>
    </source>
</reference>
<feature type="compositionally biased region" description="Acidic residues" evidence="1">
    <location>
        <begin position="67"/>
        <end position="80"/>
    </location>
</feature>
<feature type="compositionally biased region" description="Acidic residues" evidence="1">
    <location>
        <begin position="86"/>
        <end position="107"/>
    </location>
</feature>
<dbReference type="EMBL" id="FOOQ01000001">
    <property type="protein sequence ID" value="SFF91521.1"/>
    <property type="molecule type" value="Genomic_DNA"/>
</dbReference>
<dbReference type="Gene3D" id="1.10.150.20">
    <property type="entry name" value="5' to 3' exonuclease, C-terminal subdomain"/>
    <property type="match status" value="1"/>
</dbReference>
<keyword evidence="3" id="KW-1185">Reference proteome</keyword>
<dbReference type="SUPFAM" id="SSF47794">
    <property type="entry name" value="Rad51 N-terminal domain-like"/>
    <property type="match status" value="1"/>
</dbReference>
<feature type="compositionally biased region" description="Basic and acidic residues" evidence="1">
    <location>
        <begin position="16"/>
        <end position="41"/>
    </location>
</feature>
<evidence type="ECO:0000256" key="1">
    <source>
        <dbReference type="SAM" id="MobiDB-lite"/>
    </source>
</evidence>
<evidence type="ECO:0000313" key="2">
    <source>
        <dbReference type="EMBL" id="SFF91521.1"/>
    </source>
</evidence>
<protein>
    <submittedName>
        <fullName evidence="2">Helix-hairpin-helix domain-containing protein</fullName>
    </submittedName>
</protein>
<feature type="region of interest" description="Disordered" evidence="1">
    <location>
        <begin position="1"/>
        <end position="191"/>
    </location>
</feature>
<dbReference type="Pfam" id="PF14520">
    <property type="entry name" value="HHH_5"/>
    <property type="match status" value="1"/>
</dbReference>
<dbReference type="InterPro" id="IPR010995">
    <property type="entry name" value="DNA_repair_Rad51/TF_NusA_a-hlx"/>
</dbReference>
<accession>A0A1I2MQW9</accession>
<dbReference type="STRING" id="553467.SAMN04488063_0778"/>
<dbReference type="AlphaFoldDB" id="A0A1I2MQW9"/>
<gene>
    <name evidence="2" type="ORF">SAMN04488063_0778</name>
</gene>
<dbReference type="Proteomes" id="UP000198876">
    <property type="component" value="Unassembled WGS sequence"/>
</dbReference>
<sequence>MGIFDRIMSSIGSIFGRDEPSGDESTTRETRVSVERDTRTDSDDDGAENEEPVAAETDAAASTGSVVDEETTDEPEEAAEPSEAVDVADDGSEVTSDEVDEDADESVAADTEAAASTGSVVDDGTTDDPAEAAEPAEAAQPTDEADPITGEAAGADVVEEAEPENESYVDDDAGDGDVPDTEAANESVDNVKGIGPAYAERLADAGVSTVGELVAADPESLADDIGVSEKRIARWIDRAKERLDS</sequence>
<evidence type="ECO:0000313" key="3">
    <source>
        <dbReference type="Proteomes" id="UP000198876"/>
    </source>
</evidence>
<feature type="compositionally biased region" description="Low complexity" evidence="1">
    <location>
        <begin position="132"/>
        <end position="142"/>
    </location>
</feature>
<proteinExistence type="predicted"/>
<dbReference type="GO" id="GO:0000166">
    <property type="term" value="F:nucleotide binding"/>
    <property type="evidence" value="ECO:0007669"/>
    <property type="project" value="InterPro"/>
</dbReference>
<organism evidence="2 3">
    <name type="scientific">Halopelagius inordinatus</name>
    <dbReference type="NCBI Taxonomy" id="553467"/>
    <lineage>
        <taxon>Archaea</taxon>
        <taxon>Methanobacteriati</taxon>
        <taxon>Methanobacteriota</taxon>
        <taxon>Stenosarchaea group</taxon>
        <taxon>Halobacteria</taxon>
        <taxon>Halobacteriales</taxon>
        <taxon>Haloferacaceae</taxon>
    </lineage>
</organism>
<feature type="compositionally biased region" description="Low complexity" evidence="1">
    <location>
        <begin position="108"/>
        <end position="123"/>
    </location>
</feature>
<name>A0A1I2MQW9_9EURY</name>